<dbReference type="Proteomes" id="UP001236014">
    <property type="component" value="Chromosome"/>
</dbReference>
<dbReference type="AlphaFoldDB" id="A0A9Y2IBQ7"/>
<evidence type="ECO:0000313" key="1">
    <source>
        <dbReference type="EMBL" id="WIX76185.1"/>
    </source>
</evidence>
<organism evidence="1 2">
    <name type="scientific">Amycolatopsis carbonis</name>
    <dbReference type="NCBI Taxonomy" id="715471"/>
    <lineage>
        <taxon>Bacteria</taxon>
        <taxon>Bacillati</taxon>
        <taxon>Actinomycetota</taxon>
        <taxon>Actinomycetes</taxon>
        <taxon>Pseudonocardiales</taxon>
        <taxon>Pseudonocardiaceae</taxon>
        <taxon>Amycolatopsis</taxon>
    </lineage>
</organism>
<reference evidence="1 2" key="1">
    <citation type="submission" date="2023-06" db="EMBL/GenBank/DDBJ databases">
        <authorList>
            <person name="Oyuntsetseg B."/>
            <person name="Kim S.B."/>
        </authorList>
    </citation>
    <scope>NUCLEOTIDE SEQUENCE [LARGE SCALE GENOMIC DNA]</scope>
    <source>
        <strain evidence="1 2">2-15</strain>
    </source>
</reference>
<dbReference type="EMBL" id="CP127294">
    <property type="protein sequence ID" value="WIX76185.1"/>
    <property type="molecule type" value="Genomic_DNA"/>
</dbReference>
<dbReference type="KEGG" id="acab:QRX50_32560"/>
<protein>
    <recommendedName>
        <fullName evidence="3">SAM-dependent methyltransferase</fullName>
    </recommendedName>
</protein>
<keyword evidence="2" id="KW-1185">Reference proteome</keyword>
<dbReference type="RefSeq" id="WP_285966937.1">
    <property type="nucleotide sequence ID" value="NZ_CP127294.1"/>
</dbReference>
<proteinExistence type="predicted"/>
<dbReference type="InterPro" id="IPR029063">
    <property type="entry name" value="SAM-dependent_MTases_sf"/>
</dbReference>
<gene>
    <name evidence="1" type="ORF">QRX50_32560</name>
</gene>
<evidence type="ECO:0000313" key="2">
    <source>
        <dbReference type="Proteomes" id="UP001236014"/>
    </source>
</evidence>
<name>A0A9Y2IBQ7_9PSEU</name>
<accession>A0A9Y2IBQ7</accession>
<evidence type="ECO:0008006" key="3">
    <source>
        <dbReference type="Google" id="ProtNLM"/>
    </source>
</evidence>
<dbReference type="Gene3D" id="3.40.50.150">
    <property type="entry name" value="Vaccinia Virus protein VP39"/>
    <property type="match status" value="1"/>
</dbReference>
<dbReference type="SUPFAM" id="SSF53335">
    <property type="entry name" value="S-adenosyl-L-methionine-dependent methyltransferases"/>
    <property type="match status" value="1"/>
</dbReference>
<sequence length="82" mass="8385">MTEIDTQYSTGLSRPNIEQALVAAGQDLDHLAPADLAGLEDFHTMGRLATGALADLAAVTATDTVLDAGSGIGGTARFLADR</sequence>